<protein>
    <recommendedName>
        <fullName evidence="3">histidine kinase</fullName>
        <ecNumber evidence="3">2.7.13.3</ecNumber>
    </recommendedName>
</protein>
<dbReference type="Proteomes" id="UP000663929">
    <property type="component" value="Chromosome"/>
</dbReference>
<evidence type="ECO:0000256" key="4">
    <source>
        <dbReference type="ARBA" id="ARBA00022475"/>
    </source>
</evidence>
<dbReference type="InterPro" id="IPR050980">
    <property type="entry name" value="2C_sensor_his_kinase"/>
</dbReference>
<keyword evidence="7" id="KW-0547">Nucleotide-binding</keyword>
<evidence type="ECO:0000313" key="14">
    <source>
        <dbReference type="Proteomes" id="UP000663929"/>
    </source>
</evidence>
<accession>A0A8A4TVQ1</accession>
<evidence type="ECO:0000256" key="6">
    <source>
        <dbReference type="ARBA" id="ARBA00022679"/>
    </source>
</evidence>
<keyword evidence="10" id="KW-1133">Transmembrane helix</keyword>
<gene>
    <name evidence="13" type="ORF">J3U87_16445</name>
</gene>
<dbReference type="PRINTS" id="PR00344">
    <property type="entry name" value="BCTRLSENSOR"/>
</dbReference>
<evidence type="ECO:0000256" key="1">
    <source>
        <dbReference type="ARBA" id="ARBA00000085"/>
    </source>
</evidence>
<comment type="subcellular location">
    <subcellularLocation>
        <location evidence="2">Cell membrane</location>
        <topology evidence="2">Multi-pass membrane protein</topology>
    </subcellularLocation>
</comment>
<dbReference type="PROSITE" id="PS50109">
    <property type="entry name" value="HIS_KIN"/>
    <property type="match status" value="1"/>
</dbReference>
<dbReference type="GO" id="GO:0005524">
    <property type="term" value="F:ATP binding"/>
    <property type="evidence" value="ECO:0007669"/>
    <property type="project" value="UniProtKB-KW"/>
</dbReference>
<dbReference type="InterPro" id="IPR004358">
    <property type="entry name" value="Sig_transdc_His_kin-like_C"/>
</dbReference>
<dbReference type="PANTHER" id="PTHR44936">
    <property type="entry name" value="SENSOR PROTEIN CREC"/>
    <property type="match status" value="1"/>
</dbReference>
<dbReference type="InterPro" id="IPR036890">
    <property type="entry name" value="HATPase_C_sf"/>
</dbReference>
<dbReference type="EMBL" id="CP071793">
    <property type="protein sequence ID" value="QTD54036.1"/>
    <property type="molecule type" value="Genomic_DNA"/>
</dbReference>
<keyword evidence="4" id="KW-1003">Cell membrane</keyword>
<keyword evidence="5" id="KW-0597">Phosphoprotein</keyword>
<dbReference type="RefSeq" id="WP_237384136.1">
    <property type="nucleotide sequence ID" value="NZ_CP071793.1"/>
</dbReference>
<name>A0A8A4TVQ1_SULCO</name>
<dbReference type="KEGG" id="scor:J3U87_16445"/>
<proteinExistence type="predicted"/>
<evidence type="ECO:0000256" key="5">
    <source>
        <dbReference type="ARBA" id="ARBA00022553"/>
    </source>
</evidence>
<feature type="domain" description="HAMP" evidence="12">
    <location>
        <begin position="164"/>
        <end position="212"/>
    </location>
</feature>
<evidence type="ECO:0000259" key="12">
    <source>
        <dbReference type="PROSITE" id="PS50885"/>
    </source>
</evidence>
<evidence type="ECO:0000256" key="10">
    <source>
        <dbReference type="SAM" id="Phobius"/>
    </source>
</evidence>
<evidence type="ECO:0000256" key="8">
    <source>
        <dbReference type="ARBA" id="ARBA00022777"/>
    </source>
</evidence>
<comment type="catalytic activity">
    <reaction evidence="1">
        <text>ATP + protein L-histidine = ADP + protein N-phospho-L-histidine.</text>
        <dbReference type="EC" id="2.7.13.3"/>
    </reaction>
</comment>
<evidence type="ECO:0000259" key="11">
    <source>
        <dbReference type="PROSITE" id="PS50109"/>
    </source>
</evidence>
<reference evidence="13" key="1">
    <citation type="submission" date="2021-03" db="EMBL/GenBank/DDBJ databases">
        <title>Acanthopleuribacteraceae sp. M133.</title>
        <authorList>
            <person name="Wang G."/>
        </authorList>
    </citation>
    <scope>NUCLEOTIDE SEQUENCE</scope>
    <source>
        <strain evidence="13">M133</strain>
    </source>
</reference>
<keyword evidence="14" id="KW-1185">Reference proteome</keyword>
<dbReference type="AlphaFoldDB" id="A0A8A4TVQ1"/>
<dbReference type="Gene3D" id="3.30.565.10">
    <property type="entry name" value="Histidine kinase-like ATPase, C-terminal domain"/>
    <property type="match status" value="1"/>
</dbReference>
<dbReference type="SMART" id="SM00388">
    <property type="entry name" value="HisKA"/>
    <property type="match status" value="1"/>
</dbReference>
<evidence type="ECO:0000313" key="13">
    <source>
        <dbReference type="EMBL" id="QTD54036.1"/>
    </source>
</evidence>
<dbReference type="SUPFAM" id="SSF47384">
    <property type="entry name" value="Homodimeric domain of signal transducing histidine kinase"/>
    <property type="match status" value="1"/>
</dbReference>
<feature type="transmembrane region" description="Helical" evidence="10">
    <location>
        <begin position="145"/>
        <end position="163"/>
    </location>
</feature>
<organism evidence="13 14">
    <name type="scientific">Sulfidibacter corallicola</name>
    <dbReference type="NCBI Taxonomy" id="2818388"/>
    <lineage>
        <taxon>Bacteria</taxon>
        <taxon>Pseudomonadati</taxon>
        <taxon>Acidobacteriota</taxon>
        <taxon>Holophagae</taxon>
        <taxon>Acanthopleuribacterales</taxon>
        <taxon>Acanthopleuribacteraceae</taxon>
        <taxon>Sulfidibacter</taxon>
    </lineage>
</organism>
<dbReference type="PROSITE" id="PS50885">
    <property type="entry name" value="HAMP"/>
    <property type="match status" value="1"/>
</dbReference>
<keyword evidence="6" id="KW-0808">Transferase</keyword>
<keyword evidence="10" id="KW-0472">Membrane</keyword>
<dbReference type="Pfam" id="PF02518">
    <property type="entry name" value="HATPase_c"/>
    <property type="match status" value="1"/>
</dbReference>
<evidence type="ECO:0000256" key="2">
    <source>
        <dbReference type="ARBA" id="ARBA00004651"/>
    </source>
</evidence>
<dbReference type="InterPro" id="IPR003660">
    <property type="entry name" value="HAMP_dom"/>
</dbReference>
<dbReference type="PANTHER" id="PTHR44936:SF10">
    <property type="entry name" value="SENSOR PROTEIN RSTB"/>
    <property type="match status" value="1"/>
</dbReference>
<sequence>MTRLFLSLYLLLLGGSFLYWTASDAMLAHRHQAFADQYTTRLARGPLLTTSRFLAQRAPETWPAIMASLSADYGETMVLKRWPELHLPDEDWDHLHEEDIFILDDIFERPGQVALHLVHGTDYILCYGPMPEPAARERLDLGLQLGWIAILTAVMLIWVFALYRKLKALENASLAFGRGNFSARVKIADRGYLGRLGATFDHMATRLEDLLQTQRELIQAVSHELRTPLSRLAFSRHFLATAEQPAQRQELLDDMQRDIGGLESLVDELLQYAHLDLITQTTRPERIDFLPWLESLVAPHRHGHDRHLDFSCREPQTVPHLEILPELLEKALNNLITNALRHANHEVAISVTATRDRVSVHVDDDGPGIPVDQRARVFEPFVRLDASRNAAKGGVGLGAALARRIARRHGGDVTIAESPIGGARFTLELPTAAVLSDHQAEGTNT</sequence>
<evidence type="ECO:0000256" key="9">
    <source>
        <dbReference type="ARBA" id="ARBA00022840"/>
    </source>
</evidence>
<dbReference type="CDD" id="cd06225">
    <property type="entry name" value="HAMP"/>
    <property type="match status" value="1"/>
</dbReference>
<dbReference type="GO" id="GO:0000155">
    <property type="term" value="F:phosphorelay sensor kinase activity"/>
    <property type="evidence" value="ECO:0007669"/>
    <property type="project" value="InterPro"/>
</dbReference>
<dbReference type="InterPro" id="IPR003594">
    <property type="entry name" value="HATPase_dom"/>
</dbReference>
<dbReference type="Gene3D" id="1.10.287.130">
    <property type="match status" value="1"/>
</dbReference>
<dbReference type="Pfam" id="PF00672">
    <property type="entry name" value="HAMP"/>
    <property type="match status" value="1"/>
</dbReference>
<dbReference type="SUPFAM" id="SSF55874">
    <property type="entry name" value="ATPase domain of HSP90 chaperone/DNA topoisomerase II/histidine kinase"/>
    <property type="match status" value="1"/>
</dbReference>
<dbReference type="Pfam" id="PF00512">
    <property type="entry name" value="HisKA"/>
    <property type="match status" value="1"/>
</dbReference>
<evidence type="ECO:0000256" key="3">
    <source>
        <dbReference type="ARBA" id="ARBA00012438"/>
    </source>
</evidence>
<dbReference type="SMART" id="SM00387">
    <property type="entry name" value="HATPase_c"/>
    <property type="match status" value="1"/>
</dbReference>
<evidence type="ECO:0000256" key="7">
    <source>
        <dbReference type="ARBA" id="ARBA00022741"/>
    </source>
</evidence>
<keyword evidence="9" id="KW-0067">ATP-binding</keyword>
<dbReference type="InterPro" id="IPR036097">
    <property type="entry name" value="HisK_dim/P_sf"/>
</dbReference>
<dbReference type="SMART" id="SM00304">
    <property type="entry name" value="HAMP"/>
    <property type="match status" value="1"/>
</dbReference>
<dbReference type="InterPro" id="IPR003661">
    <property type="entry name" value="HisK_dim/P_dom"/>
</dbReference>
<dbReference type="CDD" id="cd00082">
    <property type="entry name" value="HisKA"/>
    <property type="match status" value="1"/>
</dbReference>
<dbReference type="InterPro" id="IPR005467">
    <property type="entry name" value="His_kinase_dom"/>
</dbReference>
<keyword evidence="8" id="KW-0418">Kinase</keyword>
<keyword evidence="10" id="KW-0812">Transmembrane</keyword>
<dbReference type="GO" id="GO:0005886">
    <property type="term" value="C:plasma membrane"/>
    <property type="evidence" value="ECO:0007669"/>
    <property type="project" value="UniProtKB-SubCell"/>
</dbReference>
<dbReference type="EC" id="2.7.13.3" evidence="3"/>
<feature type="domain" description="Histidine kinase" evidence="11">
    <location>
        <begin position="220"/>
        <end position="433"/>
    </location>
</feature>